<evidence type="ECO:0000313" key="7">
    <source>
        <dbReference type="EMBL" id="ADK83858.1"/>
    </source>
</evidence>
<accession>E1QE72</accession>
<feature type="compositionally biased region" description="Polar residues" evidence="4">
    <location>
        <begin position="398"/>
        <end position="410"/>
    </location>
</feature>
<dbReference type="eggNOG" id="COG0840">
    <property type="taxonomic scope" value="Bacteria"/>
</dbReference>
<keyword evidence="5" id="KW-0812">Transmembrane</keyword>
<sequence>MKKLSLRKKLLGGFVAVAVLTLVVGFVGWQGARSMGADMDKVVNDCLPAVQSLMEAQLALTEIGAAQEGLMRTGLTMERREALYAQAAAGRKSYDAAMARFDGLPMDQTQAAALAEFKGQTVKAQAEIDQFFALSHKLEANAILNPGQLRESLEGFRGDHYKLLGQSCTLIAQGVAFQGGDDATKCNFGRWMADFKTDNPVLKSALATMHDHHHAFHAAVGKLQGLMAQDAREEASAVYRTEMIPAAEATFKQFEVMRLEAAKAQELYAQMAEKARSAATMLESPLKMLALMLAEKRQAAQAAQAQAESQGAWVRVLTMGGMVVGFVGAVLLGFFITGAIAKPLAGVIAGLSAGADQVAAASNQVAGSSQSLAEGSAQQAAALEETSSSLEEMSSMTKQNAQNAEEANSLTGEAAQVLHRASQAMGELTSSMEAISQTSREMAKIIKTIDEIAFQTNLLALNAAVEAARAGESGAGFAVVAGEVRNLAGRAAEAAKNTAALIESSVSGIAQGVDMARRTSQVFEEVAANAGKVGHLVGEIAAASHEQAQGIALVSKASGEMDQVTQQNAASAEESAAAAQEMSAQAQTMQAYVGQLTTLVTGGGAHEAAPLLEANDERRLLGWSRRRGHGAHPNDEF</sequence>
<dbReference type="Pfam" id="PF00015">
    <property type="entry name" value="MCPsignal"/>
    <property type="match status" value="1"/>
</dbReference>
<dbReference type="PRINTS" id="PR00260">
    <property type="entry name" value="CHEMTRNSDUCR"/>
</dbReference>
<feature type="compositionally biased region" description="Low complexity" evidence="4">
    <location>
        <begin position="376"/>
        <end position="397"/>
    </location>
</feature>
<keyword evidence="3" id="KW-0807">Transducer</keyword>
<name>E1QE72_DESB2</name>
<evidence type="ECO:0000259" key="6">
    <source>
        <dbReference type="PROSITE" id="PS50111"/>
    </source>
</evidence>
<keyword evidence="5" id="KW-0472">Membrane</keyword>
<dbReference type="Proteomes" id="UP000009047">
    <property type="component" value="Chromosome"/>
</dbReference>
<dbReference type="RefSeq" id="WP_013257314.1">
    <property type="nucleotide sequence ID" value="NC_014365.1"/>
</dbReference>
<dbReference type="Gene3D" id="1.20.120.30">
    <property type="entry name" value="Aspartate receptor, ligand-binding domain"/>
    <property type="match status" value="1"/>
</dbReference>
<dbReference type="InterPro" id="IPR051310">
    <property type="entry name" value="MCP_chemotaxis"/>
</dbReference>
<dbReference type="Pfam" id="PF12729">
    <property type="entry name" value="4HB_MCP_1"/>
    <property type="match status" value="1"/>
</dbReference>
<dbReference type="InterPro" id="IPR004090">
    <property type="entry name" value="Chemotax_Me-accpt_rcpt"/>
</dbReference>
<dbReference type="STRING" id="644282.Deba_0485"/>
<reference evidence="7 8" key="1">
    <citation type="journal article" date="2010" name="Stand. Genomic Sci.">
        <title>Complete genome sequence of Desulfarculus baarsii type strain (2st14).</title>
        <authorList>
            <person name="Sun H."/>
            <person name="Spring S."/>
            <person name="Lapidus A."/>
            <person name="Davenport K."/>
            <person name="Del Rio T.G."/>
            <person name="Tice H."/>
            <person name="Nolan M."/>
            <person name="Copeland A."/>
            <person name="Cheng J.F."/>
            <person name="Lucas S."/>
            <person name="Tapia R."/>
            <person name="Goodwin L."/>
            <person name="Pitluck S."/>
            <person name="Ivanova N."/>
            <person name="Pagani I."/>
            <person name="Mavromatis K."/>
            <person name="Ovchinnikova G."/>
            <person name="Pati A."/>
            <person name="Chen A."/>
            <person name="Palaniappan K."/>
            <person name="Hauser L."/>
            <person name="Chang Y.J."/>
            <person name="Jeffries C.D."/>
            <person name="Detter J.C."/>
            <person name="Han C."/>
            <person name="Rohde M."/>
            <person name="Brambilla E."/>
            <person name="Goker M."/>
            <person name="Woyke T."/>
            <person name="Bristow J."/>
            <person name="Eisen J.A."/>
            <person name="Markowitz V."/>
            <person name="Hugenholtz P."/>
            <person name="Kyrpides N.C."/>
            <person name="Klenk H.P."/>
            <person name="Land M."/>
        </authorList>
    </citation>
    <scope>NUCLEOTIDE SEQUENCE [LARGE SCALE GENOMIC DNA]</scope>
    <source>
        <strain evidence="8">ATCC 33931 / DSM 2075 / LMG 7858 / VKM B-1802 / 2st14</strain>
    </source>
</reference>
<dbReference type="GO" id="GO:0007165">
    <property type="term" value="P:signal transduction"/>
    <property type="evidence" value="ECO:0007669"/>
    <property type="project" value="UniProtKB-KW"/>
</dbReference>
<evidence type="ECO:0000256" key="4">
    <source>
        <dbReference type="SAM" id="MobiDB-lite"/>
    </source>
</evidence>
<dbReference type="PANTHER" id="PTHR43531:SF14">
    <property type="entry name" value="METHYL-ACCEPTING CHEMOTAXIS PROTEIN I-RELATED"/>
    <property type="match status" value="1"/>
</dbReference>
<keyword evidence="1" id="KW-0488">Methylation</keyword>
<dbReference type="SMART" id="SM00283">
    <property type="entry name" value="MA"/>
    <property type="match status" value="1"/>
</dbReference>
<dbReference type="AlphaFoldDB" id="E1QE72"/>
<feature type="domain" description="Methyl-accepting transducer" evidence="6">
    <location>
        <begin position="354"/>
        <end position="583"/>
    </location>
</feature>
<dbReference type="SUPFAM" id="SSF58104">
    <property type="entry name" value="Methyl-accepting chemotaxis protein (MCP) signaling domain"/>
    <property type="match status" value="1"/>
</dbReference>
<gene>
    <name evidence="7" type="ordered locus">Deba_0485</name>
</gene>
<dbReference type="OrthoDB" id="5342522at2"/>
<protein>
    <submittedName>
        <fullName evidence="7">Methyl-accepting chemotaxis sensory transducer</fullName>
    </submittedName>
</protein>
<comment type="similarity">
    <text evidence="2">Belongs to the methyl-accepting chemotaxis (MCP) protein family.</text>
</comment>
<dbReference type="InterPro" id="IPR004089">
    <property type="entry name" value="MCPsignal_dom"/>
</dbReference>
<feature type="transmembrane region" description="Helical" evidence="5">
    <location>
        <begin position="312"/>
        <end position="336"/>
    </location>
</feature>
<dbReference type="GO" id="GO:0005886">
    <property type="term" value="C:plasma membrane"/>
    <property type="evidence" value="ECO:0007669"/>
    <property type="project" value="TreeGrafter"/>
</dbReference>
<proteinExistence type="inferred from homology"/>
<feature type="region of interest" description="Disordered" evidence="4">
    <location>
        <begin position="376"/>
        <end position="410"/>
    </location>
</feature>
<dbReference type="PANTHER" id="PTHR43531">
    <property type="entry name" value="PROTEIN ICFG"/>
    <property type="match status" value="1"/>
</dbReference>
<evidence type="ECO:0000313" key="8">
    <source>
        <dbReference type="Proteomes" id="UP000009047"/>
    </source>
</evidence>
<dbReference type="KEGG" id="dbr:Deba_0485"/>
<evidence type="ECO:0000256" key="3">
    <source>
        <dbReference type="PROSITE-ProRule" id="PRU00284"/>
    </source>
</evidence>
<keyword evidence="5" id="KW-1133">Transmembrane helix</keyword>
<dbReference type="HOGENOM" id="CLU_000445_107_16_7"/>
<dbReference type="GO" id="GO:0004888">
    <property type="term" value="F:transmembrane signaling receptor activity"/>
    <property type="evidence" value="ECO:0007669"/>
    <property type="project" value="InterPro"/>
</dbReference>
<dbReference type="PROSITE" id="PS50111">
    <property type="entry name" value="CHEMOTAXIS_TRANSDUC_2"/>
    <property type="match status" value="1"/>
</dbReference>
<evidence type="ECO:0000256" key="2">
    <source>
        <dbReference type="ARBA" id="ARBA00029447"/>
    </source>
</evidence>
<keyword evidence="8" id="KW-1185">Reference proteome</keyword>
<evidence type="ECO:0000256" key="1">
    <source>
        <dbReference type="ARBA" id="ARBA00022481"/>
    </source>
</evidence>
<organism evidence="7 8">
    <name type="scientific">Desulfarculus baarsii (strain ATCC 33931 / DSM 2075 / LMG 7858 / VKM B-1802 / 2st14)</name>
    <dbReference type="NCBI Taxonomy" id="644282"/>
    <lineage>
        <taxon>Bacteria</taxon>
        <taxon>Pseudomonadati</taxon>
        <taxon>Thermodesulfobacteriota</taxon>
        <taxon>Desulfarculia</taxon>
        <taxon>Desulfarculales</taxon>
        <taxon>Desulfarculaceae</taxon>
        <taxon>Desulfarculus</taxon>
    </lineage>
</organism>
<dbReference type="InterPro" id="IPR024478">
    <property type="entry name" value="HlyB_4HB_MCP"/>
</dbReference>
<dbReference type="EMBL" id="CP002085">
    <property type="protein sequence ID" value="ADK83858.1"/>
    <property type="molecule type" value="Genomic_DNA"/>
</dbReference>
<dbReference type="Gene3D" id="1.10.287.950">
    <property type="entry name" value="Methyl-accepting chemotaxis protein"/>
    <property type="match status" value="1"/>
</dbReference>
<evidence type="ECO:0000256" key="5">
    <source>
        <dbReference type="SAM" id="Phobius"/>
    </source>
</evidence>
<dbReference type="GO" id="GO:0006935">
    <property type="term" value="P:chemotaxis"/>
    <property type="evidence" value="ECO:0007669"/>
    <property type="project" value="InterPro"/>
</dbReference>